<dbReference type="Proteomes" id="UP001196765">
    <property type="component" value="Unassembled WGS sequence"/>
</dbReference>
<evidence type="ECO:0000313" key="4">
    <source>
        <dbReference type="Proteomes" id="UP001196765"/>
    </source>
</evidence>
<keyword evidence="1" id="KW-0175">Coiled coil</keyword>
<dbReference type="EMBL" id="JAHOEI010000076">
    <property type="protein sequence ID" value="MBV3388833.1"/>
    <property type="molecule type" value="Genomic_DNA"/>
</dbReference>
<dbReference type="AlphaFoldDB" id="A0AAW4N458"/>
<sequence>MFEKDEKTLVKAIGIILVFVLGGLASTFFVTAIKPISGNSQFSRTIITYNDTVCANDTEKYLDYFQRLDSLNDVVSNVRDQYQTDISIGIDRLNGWVGFWLAILTLVLLLAGIWQYLQVRRQEWEDIKEKNEELTSELEEKKNKLEDKLNQIEQHWLNIQQQVDNVQGKIKLENTMFNLLRTMSAFNDPMMLLTDDKRKPIILNYLRKSRMLLRRYLETFTNDAISDDESFVIGLMLTNYHINICRCQMLFDTPRASLKVQEFLTKVDFLAQSLRSGKSIKREELDDFINELCELIALVE</sequence>
<organism evidence="3 4">
    <name type="scientific">Segatella copri</name>
    <dbReference type="NCBI Taxonomy" id="165179"/>
    <lineage>
        <taxon>Bacteria</taxon>
        <taxon>Pseudomonadati</taxon>
        <taxon>Bacteroidota</taxon>
        <taxon>Bacteroidia</taxon>
        <taxon>Bacteroidales</taxon>
        <taxon>Prevotellaceae</taxon>
        <taxon>Segatella</taxon>
    </lineage>
</organism>
<feature type="coiled-coil region" evidence="1">
    <location>
        <begin position="121"/>
        <end position="162"/>
    </location>
</feature>
<feature type="transmembrane region" description="Helical" evidence="2">
    <location>
        <begin position="97"/>
        <end position="117"/>
    </location>
</feature>
<keyword evidence="2" id="KW-1133">Transmembrane helix</keyword>
<proteinExistence type="predicted"/>
<keyword evidence="2" id="KW-0472">Membrane</keyword>
<keyword evidence="2" id="KW-0812">Transmembrane</keyword>
<evidence type="ECO:0000256" key="1">
    <source>
        <dbReference type="SAM" id="Coils"/>
    </source>
</evidence>
<evidence type="ECO:0000256" key="2">
    <source>
        <dbReference type="SAM" id="Phobius"/>
    </source>
</evidence>
<reference evidence="3" key="1">
    <citation type="submission" date="2021-06" db="EMBL/GenBank/DDBJ databases">
        <title>Collection of gut derived symbiotic bacterial strains cultured from healthy donors.</title>
        <authorList>
            <person name="Lin H."/>
            <person name="Littmann E."/>
            <person name="Pamer E.G."/>
        </authorList>
    </citation>
    <scope>NUCLEOTIDE SEQUENCE</scope>
    <source>
        <strain evidence="3">MSK.21.74</strain>
    </source>
</reference>
<comment type="caution">
    <text evidence="3">The sequence shown here is derived from an EMBL/GenBank/DDBJ whole genome shotgun (WGS) entry which is preliminary data.</text>
</comment>
<protein>
    <submittedName>
        <fullName evidence="3">Uncharacterized protein</fullName>
    </submittedName>
</protein>
<evidence type="ECO:0000313" key="3">
    <source>
        <dbReference type="EMBL" id="MBV3388833.1"/>
    </source>
</evidence>
<name>A0AAW4N458_9BACT</name>
<feature type="transmembrane region" description="Helical" evidence="2">
    <location>
        <begin position="12"/>
        <end position="33"/>
    </location>
</feature>
<dbReference type="RefSeq" id="WP_217745012.1">
    <property type="nucleotide sequence ID" value="NZ_JAHOEI010000076.1"/>
</dbReference>
<accession>A0AAW4N458</accession>
<gene>
    <name evidence="3" type="ORF">KSW82_13940</name>
</gene>